<evidence type="ECO:0000313" key="2">
    <source>
        <dbReference type="Proteomes" id="UP000029226"/>
    </source>
</evidence>
<name>A0A090QHK5_NONUL</name>
<reference evidence="1 2" key="1">
    <citation type="journal article" date="2014" name="Genome Announc.">
        <title>Draft Genome Sequences of Marine Flavobacterium Nonlabens Strains NR17, NR24, NR27, NR32, NR33, and Ara13.</title>
        <authorList>
            <person name="Nakanishi M."/>
            <person name="Meirelles P."/>
            <person name="Suzuki R."/>
            <person name="Takatani N."/>
            <person name="Mino S."/>
            <person name="Suda W."/>
            <person name="Oshima K."/>
            <person name="Hattori M."/>
            <person name="Ohkuma M."/>
            <person name="Hosokawa M."/>
            <person name="Miyashita K."/>
            <person name="Thompson F.L."/>
            <person name="Niwa A."/>
            <person name="Sawabe T."/>
            <person name="Sawabe T."/>
        </authorList>
    </citation>
    <scope>NUCLEOTIDE SEQUENCE [LARGE SCALE GENOMIC DNA]</scope>
    <source>
        <strain evidence="2">JCM19314</strain>
    </source>
</reference>
<comment type="caution">
    <text evidence="1">The sequence shown here is derived from an EMBL/GenBank/DDBJ whole genome shotgun (WGS) entry which is preliminary data.</text>
</comment>
<dbReference type="EMBL" id="BBMM01000009">
    <property type="protein sequence ID" value="GAL01284.1"/>
    <property type="molecule type" value="Genomic_DNA"/>
</dbReference>
<dbReference type="AlphaFoldDB" id="A0A090QHK5"/>
<proteinExistence type="predicted"/>
<accession>A0A090QHK5</accession>
<sequence length="194" mass="22858">MHLVFLANSLKWRVPSSDKEFSKWKNKLSFNSLGIGFDVENKLNNEELEDFKKNIKTDISNEFKKMLIAMQPVRFEHVRKEISKGLFLLRTEVGHSVLGDNPIIELHPDTEEFIEDFIFPFSELDSLIFKKGSKRNNVNEYFYTFKDVAQFHLAENYVICKDKEYLESILDYYDKIIKNGKEKSIIKGLFQTVE</sequence>
<organism evidence="1 2">
    <name type="scientific">Nonlabens ulvanivorans</name>
    <name type="common">Persicivirga ulvanivorans</name>
    <dbReference type="NCBI Taxonomy" id="906888"/>
    <lineage>
        <taxon>Bacteria</taxon>
        <taxon>Pseudomonadati</taxon>
        <taxon>Bacteroidota</taxon>
        <taxon>Flavobacteriia</taxon>
        <taxon>Flavobacteriales</taxon>
        <taxon>Flavobacteriaceae</taxon>
        <taxon>Nonlabens</taxon>
    </lineage>
</organism>
<dbReference type="Proteomes" id="UP000029226">
    <property type="component" value="Unassembled WGS sequence"/>
</dbReference>
<protein>
    <submittedName>
        <fullName evidence="1">Uncharacterized protein</fullName>
    </submittedName>
</protein>
<evidence type="ECO:0000313" key="1">
    <source>
        <dbReference type="EMBL" id="GAL01284.1"/>
    </source>
</evidence>
<gene>
    <name evidence="1" type="ORF">JCM19314_728</name>
</gene>